<dbReference type="GO" id="GO:0004843">
    <property type="term" value="F:cysteine-type deubiquitinase activity"/>
    <property type="evidence" value="ECO:0007669"/>
    <property type="project" value="UniProtKB-EC"/>
</dbReference>
<evidence type="ECO:0000259" key="9">
    <source>
        <dbReference type="PROSITE" id="PS50802"/>
    </source>
</evidence>
<dbReference type="GO" id="GO:0006508">
    <property type="term" value="P:proteolysis"/>
    <property type="evidence" value="ECO:0007669"/>
    <property type="project" value="UniProtKB-KW"/>
</dbReference>
<dbReference type="PANTHER" id="PTHR12419:SF4">
    <property type="entry name" value="OTU DOMAIN-CONTAINING PROTEIN 5"/>
    <property type="match status" value="1"/>
</dbReference>
<keyword evidence="5" id="KW-0833">Ubl conjugation pathway</keyword>
<evidence type="ECO:0000256" key="8">
    <source>
        <dbReference type="SAM" id="MobiDB-lite"/>
    </source>
</evidence>
<comment type="catalytic activity">
    <reaction evidence="1">
        <text>Thiol-dependent hydrolysis of ester, thioester, amide, peptide and isopeptide bonds formed by the C-terminal Gly of ubiquitin (a 76-residue protein attached to proteins as an intracellular targeting signal).</text>
        <dbReference type="EC" id="3.4.19.12"/>
    </reaction>
</comment>
<evidence type="ECO:0000313" key="10">
    <source>
        <dbReference type="EMBL" id="GFR98402.1"/>
    </source>
</evidence>
<gene>
    <name evidence="10" type="ORF">ElyMa_002767900</name>
</gene>
<protein>
    <recommendedName>
        <fullName evidence="3">ubiquitinyl hydrolase 1</fullName>
        <ecNumber evidence="3">3.4.19.12</ecNumber>
    </recommendedName>
    <alternativeName>
        <fullName evidence="7">Deubiquitinating enzyme A</fullName>
    </alternativeName>
</protein>
<dbReference type="InterPro" id="IPR038765">
    <property type="entry name" value="Papain-like_cys_pep_sf"/>
</dbReference>
<comment type="caution">
    <text evidence="10">The sequence shown here is derived from an EMBL/GenBank/DDBJ whole genome shotgun (WGS) entry which is preliminary data.</text>
</comment>
<dbReference type="InterPro" id="IPR003323">
    <property type="entry name" value="OTU_dom"/>
</dbReference>
<evidence type="ECO:0000256" key="2">
    <source>
        <dbReference type="ARBA" id="ARBA00010407"/>
    </source>
</evidence>
<keyword evidence="4" id="KW-0645">Protease</keyword>
<feature type="domain" description="OTU" evidence="9">
    <location>
        <begin position="179"/>
        <end position="302"/>
    </location>
</feature>
<dbReference type="EC" id="3.4.19.12" evidence="3"/>
<dbReference type="GO" id="GO:0061578">
    <property type="term" value="F:K63-linked deubiquitinase activity"/>
    <property type="evidence" value="ECO:0007669"/>
    <property type="project" value="TreeGrafter"/>
</dbReference>
<dbReference type="AlphaFoldDB" id="A0AAV4HM21"/>
<feature type="compositionally biased region" description="Basic residues" evidence="8">
    <location>
        <begin position="105"/>
        <end position="123"/>
    </location>
</feature>
<feature type="compositionally biased region" description="Polar residues" evidence="8">
    <location>
        <begin position="435"/>
        <end position="454"/>
    </location>
</feature>
<feature type="compositionally biased region" description="Polar residues" evidence="8">
    <location>
        <begin position="499"/>
        <end position="511"/>
    </location>
</feature>
<proteinExistence type="inferred from homology"/>
<dbReference type="Proteomes" id="UP000762676">
    <property type="component" value="Unassembled WGS sequence"/>
</dbReference>
<evidence type="ECO:0000256" key="5">
    <source>
        <dbReference type="ARBA" id="ARBA00022786"/>
    </source>
</evidence>
<keyword evidence="11" id="KW-1185">Reference proteome</keyword>
<comment type="similarity">
    <text evidence="2">Belongs to the peptidase C85 family.</text>
</comment>
<reference evidence="10 11" key="1">
    <citation type="journal article" date="2021" name="Elife">
        <title>Chloroplast acquisition without the gene transfer in kleptoplastic sea slugs, Plakobranchus ocellatus.</title>
        <authorList>
            <person name="Maeda T."/>
            <person name="Takahashi S."/>
            <person name="Yoshida T."/>
            <person name="Shimamura S."/>
            <person name="Takaki Y."/>
            <person name="Nagai Y."/>
            <person name="Toyoda A."/>
            <person name="Suzuki Y."/>
            <person name="Arimoto A."/>
            <person name="Ishii H."/>
            <person name="Satoh N."/>
            <person name="Nishiyama T."/>
            <person name="Hasebe M."/>
            <person name="Maruyama T."/>
            <person name="Minagawa J."/>
            <person name="Obokata J."/>
            <person name="Shigenobu S."/>
        </authorList>
    </citation>
    <scope>NUCLEOTIDE SEQUENCE [LARGE SCALE GENOMIC DNA]</scope>
</reference>
<keyword evidence="6" id="KW-0378">Hydrolase</keyword>
<feature type="region of interest" description="Disordered" evidence="8">
    <location>
        <begin position="1"/>
        <end position="83"/>
    </location>
</feature>
<feature type="compositionally biased region" description="Basic and acidic residues" evidence="8">
    <location>
        <begin position="10"/>
        <end position="23"/>
    </location>
</feature>
<feature type="region of interest" description="Disordered" evidence="8">
    <location>
        <begin position="105"/>
        <end position="157"/>
    </location>
</feature>
<dbReference type="PANTHER" id="PTHR12419">
    <property type="entry name" value="OTU DOMAIN CONTAINING PROTEIN"/>
    <property type="match status" value="1"/>
</dbReference>
<dbReference type="Gene3D" id="3.90.70.80">
    <property type="match status" value="1"/>
</dbReference>
<dbReference type="Pfam" id="PF02338">
    <property type="entry name" value="OTU"/>
    <property type="match status" value="1"/>
</dbReference>
<name>A0AAV4HM21_9GAST</name>
<evidence type="ECO:0000256" key="1">
    <source>
        <dbReference type="ARBA" id="ARBA00000707"/>
    </source>
</evidence>
<evidence type="ECO:0000256" key="3">
    <source>
        <dbReference type="ARBA" id="ARBA00012759"/>
    </source>
</evidence>
<sequence>MTIKPKKSKTSKEKSDNHAESSDAHANVHTHGHGVNLPLGHNLGHQHGSHSHYHHSGNPERGRTSPTRWLPSTSSRDDISHAGLGQNLSANASYDFDNDELPPVHKRWHRLSPPRSARKHRNHGSSLPEGASSKKHSHVEDCDEDYNSEDEHSRPAKAPDNLEELEQWFEQALSEKKGFIIKKMGEDGACLFRAVADQIYGDQEMHGCVRKMCLEYMQKNAEFYSQYVTEDFTTYINRKKMDKCHGNHLEIQAMTELFNRPVEVYQYSLEPMNTFDTAYKTDNPPIRLSYHGNVHYNSIVDPYAASIGVGLGLPGYQPGLADRNQMRDAIKKSEAGHIEQTMLEDKLRETDWEVTQDSIEEQVARESYLQWLREQEKAKRRAKGSTKTATCSSTELSQPSPPESGSLRSPRQLRSGNNSPQQQQHQTEEQFLSLPGSSKSPRHSPQQMGASNFGQDFSETASMMTELQPALYGLSDWSEEDILAQVMAQSQQEYLESLKQQRASTSAQPGTSSQVLSLASPSLPSSSSTHPSQLSSRDGRGENHQRLFSSHGFEDGAAYGQAADCFSSNQPLLGFRGDSDHTNS</sequence>
<feature type="compositionally biased region" description="Polar residues" evidence="8">
    <location>
        <begin position="64"/>
        <end position="74"/>
    </location>
</feature>
<evidence type="ECO:0000313" key="11">
    <source>
        <dbReference type="Proteomes" id="UP000762676"/>
    </source>
</evidence>
<evidence type="ECO:0000256" key="7">
    <source>
        <dbReference type="ARBA" id="ARBA00033460"/>
    </source>
</evidence>
<feature type="region of interest" description="Disordered" evidence="8">
    <location>
        <begin position="499"/>
        <end position="553"/>
    </location>
</feature>
<dbReference type="SUPFAM" id="SSF54001">
    <property type="entry name" value="Cysteine proteinases"/>
    <property type="match status" value="1"/>
</dbReference>
<organism evidence="10 11">
    <name type="scientific">Elysia marginata</name>
    <dbReference type="NCBI Taxonomy" id="1093978"/>
    <lineage>
        <taxon>Eukaryota</taxon>
        <taxon>Metazoa</taxon>
        <taxon>Spiralia</taxon>
        <taxon>Lophotrochozoa</taxon>
        <taxon>Mollusca</taxon>
        <taxon>Gastropoda</taxon>
        <taxon>Heterobranchia</taxon>
        <taxon>Euthyneura</taxon>
        <taxon>Panpulmonata</taxon>
        <taxon>Sacoglossa</taxon>
        <taxon>Placobranchoidea</taxon>
        <taxon>Plakobranchidae</taxon>
        <taxon>Elysia</taxon>
    </lineage>
</organism>
<feature type="compositionally biased region" description="Low complexity" evidence="8">
    <location>
        <begin position="512"/>
        <end position="536"/>
    </location>
</feature>
<dbReference type="PROSITE" id="PS50802">
    <property type="entry name" value="OTU"/>
    <property type="match status" value="1"/>
</dbReference>
<feature type="region of interest" description="Disordered" evidence="8">
    <location>
        <begin position="378"/>
        <end position="454"/>
    </location>
</feature>
<accession>A0AAV4HM21</accession>
<feature type="compositionally biased region" description="Polar residues" evidence="8">
    <location>
        <begin position="385"/>
        <end position="398"/>
    </location>
</feature>
<dbReference type="GO" id="GO:0016579">
    <property type="term" value="P:protein deubiquitination"/>
    <property type="evidence" value="ECO:0007669"/>
    <property type="project" value="TreeGrafter"/>
</dbReference>
<evidence type="ECO:0000256" key="4">
    <source>
        <dbReference type="ARBA" id="ARBA00022670"/>
    </source>
</evidence>
<dbReference type="FunFam" id="3.90.70.80:FF:000018">
    <property type="entry name" value="OTU domain-containing protein 5-B"/>
    <property type="match status" value="1"/>
</dbReference>
<dbReference type="EMBL" id="BMAT01005695">
    <property type="protein sequence ID" value="GFR98402.1"/>
    <property type="molecule type" value="Genomic_DNA"/>
</dbReference>
<dbReference type="CDD" id="cd22752">
    <property type="entry name" value="OTU_OTUD5-like"/>
    <property type="match status" value="1"/>
</dbReference>
<feature type="compositionally biased region" description="Polar residues" evidence="8">
    <location>
        <begin position="406"/>
        <end position="420"/>
    </location>
</feature>
<dbReference type="InterPro" id="IPR050704">
    <property type="entry name" value="Peptidase_C85-like"/>
</dbReference>
<evidence type="ECO:0000256" key="6">
    <source>
        <dbReference type="ARBA" id="ARBA00022801"/>
    </source>
</evidence>